<feature type="domain" description="Helicase C-terminal" evidence="9">
    <location>
        <begin position="944"/>
        <end position="1130"/>
    </location>
</feature>
<dbReference type="CDD" id="cd17917">
    <property type="entry name" value="DEXHc_RHA-like"/>
    <property type="match status" value="1"/>
</dbReference>
<keyword evidence="6" id="KW-0175">Coiled coil</keyword>
<evidence type="ECO:0000259" key="8">
    <source>
        <dbReference type="PROSITE" id="PS51192"/>
    </source>
</evidence>
<dbReference type="PROSITE" id="PS51192">
    <property type="entry name" value="HELICASE_ATP_BIND_1"/>
    <property type="match status" value="1"/>
</dbReference>
<dbReference type="CDD" id="cd18791">
    <property type="entry name" value="SF2_C_RHA"/>
    <property type="match status" value="1"/>
</dbReference>
<dbReference type="Gene3D" id="1.20.120.1080">
    <property type="match status" value="1"/>
</dbReference>
<accession>A0A0P1AP40</accession>
<proteinExistence type="predicted"/>
<dbReference type="Pfam" id="PF04408">
    <property type="entry name" value="WHD_HA2"/>
    <property type="match status" value="1"/>
</dbReference>
<keyword evidence="5" id="KW-0067">ATP-binding</keyword>
<dbReference type="SMART" id="SM00490">
    <property type="entry name" value="HELICc"/>
    <property type="match status" value="1"/>
</dbReference>
<dbReference type="GO" id="GO:0003724">
    <property type="term" value="F:RNA helicase activity"/>
    <property type="evidence" value="ECO:0007669"/>
    <property type="project" value="UniProtKB-EC"/>
</dbReference>
<dbReference type="Gene3D" id="3.40.50.300">
    <property type="entry name" value="P-loop containing nucleotide triphosphate hydrolases"/>
    <property type="match status" value="2"/>
</dbReference>
<dbReference type="InterPro" id="IPR048333">
    <property type="entry name" value="HA2_WH"/>
</dbReference>
<dbReference type="GO" id="GO:0016787">
    <property type="term" value="F:hydrolase activity"/>
    <property type="evidence" value="ECO:0007669"/>
    <property type="project" value="UniProtKB-KW"/>
</dbReference>
<dbReference type="SUPFAM" id="SSF52540">
    <property type="entry name" value="P-loop containing nucleoside triphosphate hydrolases"/>
    <property type="match status" value="1"/>
</dbReference>
<evidence type="ECO:0000256" key="3">
    <source>
        <dbReference type="ARBA" id="ARBA00022801"/>
    </source>
</evidence>
<dbReference type="Pfam" id="PF24385">
    <property type="entry name" value="DSRM_DHX29"/>
    <property type="match status" value="1"/>
</dbReference>
<evidence type="ECO:0000313" key="10">
    <source>
        <dbReference type="EMBL" id="CEG43031.1"/>
    </source>
</evidence>
<name>A0A0P1AP40_PLAHL</name>
<dbReference type="InterPro" id="IPR011545">
    <property type="entry name" value="DEAD/DEAH_box_helicase_dom"/>
</dbReference>
<dbReference type="EMBL" id="CCYD01000653">
    <property type="protein sequence ID" value="CEG43031.1"/>
    <property type="molecule type" value="Genomic_DNA"/>
</dbReference>
<dbReference type="Proteomes" id="UP000054928">
    <property type="component" value="Unassembled WGS sequence"/>
</dbReference>
<dbReference type="InterPro" id="IPR002464">
    <property type="entry name" value="DNA/RNA_helicase_DEAH_CS"/>
</dbReference>
<protein>
    <recommendedName>
        <fullName evidence="1">RNA helicase</fullName>
        <ecNumber evidence="1">3.6.4.13</ecNumber>
    </recommendedName>
</protein>
<dbReference type="InterPro" id="IPR014001">
    <property type="entry name" value="Helicase_ATP-bd"/>
</dbReference>
<dbReference type="RefSeq" id="XP_024579400.1">
    <property type="nucleotide sequence ID" value="XM_024728977.1"/>
</dbReference>
<feature type="region of interest" description="Disordered" evidence="7">
    <location>
        <begin position="135"/>
        <end position="158"/>
    </location>
</feature>
<dbReference type="InterPro" id="IPR056328">
    <property type="entry name" value="DSRM_DHX29"/>
</dbReference>
<evidence type="ECO:0000259" key="9">
    <source>
        <dbReference type="PROSITE" id="PS51194"/>
    </source>
</evidence>
<feature type="domain" description="Helicase ATP-binding" evidence="8">
    <location>
        <begin position="654"/>
        <end position="839"/>
    </location>
</feature>
<dbReference type="OrthoDB" id="5600252at2759"/>
<keyword evidence="2" id="KW-0547">Nucleotide-binding</keyword>
<dbReference type="SMART" id="SM00847">
    <property type="entry name" value="HA2"/>
    <property type="match status" value="1"/>
</dbReference>
<organism evidence="10 11">
    <name type="scientific">Plasmopara halstedii</name>
    <name type="common">Downy mildew of sunflower</name>
    <dbReference type="NCBI Taxonomy" id="4781"/>
    <lineage>
        <taxon>Eukaryota</taxon>
        <taxon>Sar</taxon>
        <taxon>Stramenopiles</taxon>
        <taxon>Oomycota</taxon>
        <taxon>Peronosporomycetes</taxon>
        <taxon>Peronosporales</taxon>
        <taxon>Peronosporaceae</taxon>
        <taxon>Plasmopara</taxon>
    </lineage>
</organism>
<dbReference type="InterPro" id="IPR007502">
    <property type="entry name" value="Helicase-assoc_dom"/>
</dbReference>
<keyword evidence="3" id="KW-0378">Hydrolase</keyword>
<dbReference type="PROSITE" id="PS51194">
    <property type="entry name" value="HELICASE_CTER"/>
    <property type="match status" value="1"/>
</dbReference>
<dbReference type="PROSITE" id="PS00690">
    <property type="entry name" value="DEAH_ATP_HELICASE"/>
    <property type="match status" value="1"/>
</dbReference>
<evidence type="ECO:0000256" key="7">
    <source>
        <dbReference type="SAM" id="MobiDB-lite"/>
    </source>
</evidence>
<feature type="coiled-coil region" evidence="6">
    <location>
        <begin position="177"/>
        <end position="204"/>
    </location>
</feature>
<sequence>MEPGFEFRRDLEQLVHNNVLRSNCHAQRSRFRPGVLVSSDPADIHLQQRTKKKLARVLRSLREDYGVSLAQSKEALAYTNSLEDALNFLALQYTSEELPPTLHALPKEVLSRNGMDKNDGELLAEVNVNKKENEFDQADTKKSEMLPSCSQNPTGLNKIEDTTQNARSWTQQYVLDMAKKEEEILCAENEISCESRELQELVERYNAVIAALHCLQDRKMKKRGDKLEICKLKQEIQERECQLLALGWKKSKQQDDKTVRRNETIVADKEDYSSETLTSDSELMSLAFDLTCDDAKDDETEEKSEKTVRETQAVNFTIDTLKSNEDNNGDDDGIFGLLEQAEATVVSAQEISKSAAIDPAALIAAQAIANLPDLKKTKRGKNKKGRNVLKLQAAAAQTQMEATTATWTGKSPRDHLEQYCQKNGFNKPQFQKLARPVNETHLYSVTFGDKTGDVYICNVRDAEDVAHGFDSISKAKDAVATSALFELASNLPLYRVLPPVYREMWQKWIKEQQEADAAVVAADDNAQDKLLTEILYALPPEIAEKRALLEPAVTLTPLKKKTEAALCDWNVDDWDADLSDDDSRVKDTVTISKAIVSFNDLQVEEESEKDRDNALKLSNQLRQVLEKRMRSSAHRSKLPQRDSLPIASFKQQIIEMLEDHDVILISGETGCGKSTQVPQFLLENMLLSAHGGARGQIICTQPRRLAAISLAERVSDELGEANMGTGDSLIGFQIRLESRLSRLTRLLFCTTGILLRKLQDTRTLDEEVSHVIVDEVHERDLQSDVLLAMLRQFLAERNAARRRKFGGTLPPLKVILMSATLSAASFQQYFGGSAVCPMVEVPGRTFPVEQFYLEDVLERTHFVVDEESPAYVGDEQSPSYKHSTQVTISGRGGTSYTQQVSWTSTLGSSVTSKISEQELLAETYSESTRRALRRLDPSVVNYELIQALLEYVTIETDMLSLSSCQSSASVLIFLPGLQEITTLLNLLDGSRLLSHDPHGRDFELLPLHSSLSADEQQRIFKRRAGVIRIIAATNIAETSLTIDDVKVVIDTGRVKQMSHDAQHRTNVLDEIWIARANAKQRAGRAGRTSGGMCFRLFPESIFNSVMLEQPIPEIRRAPLTSLCLQIKTLSSNGQQKDGCRDFLRMCLDPPDDKSIQDALDELFEIGALNREDEGVTELGSHLVQLPVDVKVGKLLLLGALFGVFDAASTCAAILETKSPFVAPFGRQNDMKQMRQTFAVGASDLLTDVNAFEAWRYVVQHGKKDRVNEKSFCQQHFLSSRGLRELSKLKRQFQGVVAQLGFLPSVSTECERMNRQQLAIMSAILYAGLAPNLVHAEPSLAYGSKRPIFREQNHGIVVMHPSSINYKVVSFSASNFLTYAVKLHTSQIYLPASSLVLPLAVCLFCRTFELLPQLRRKDKNGYETIGLRVDDWVVIHSSFRSAVLMQELRLVLGECIASNFRTPPYARNVKAETIEEKNKIFDVLSILFLAEYEENDLKQELSGNLGKTIAKLQF</sequence>
<dbReference type="InterPro" id="IPR001650">
    <property type="entry name" value="Helicase_C-like"/>
</dbReference>
<evidence type="ECO:0000313" key="11">
    <source>
        <dbReference type="Proteomes" id="UP000054928"/>
    </source>
</evidence>
<dbReference type="STRING" id="4781.A0A0P1AP40"/>
<dbReference type="GeneID" id="36408311"/>
<feature type="compositionally biased region" description="Basic and acidic residues" evidence="7">
    <location>
        <begin position="135"/>
        <end position="144"/>
    </location>
</feature>
<dbReference type="GO" id="GO:0003723">
    <property type="term" value="F:RNA binding"/>
    <property type="evidence" value="ECO:0007669"/>
    <property type="project" value="TreeGrafter"/>
</dbReference>
<evidence type="ECO:0000256" key="6">
    <source>
        <dbReference type="SAM" id="Coils"/>
    </source>
</evidence>
<dbReference type="OMA" id="SWFANMS"/>
<evidence type="ECO:0000256" key="4">
    <source>
        <dbReference type="ARBA" id="ARBA00022806"/>
    </source>
</evidence>
<reference evidence="11" key="1">
    <citation type="submission" date="2014-09" db="EMBL/GenBank/DDBJ databases">
        <authorList>
            <person name="Sharma Rahul"/>
            <person name="Thines Marco"/>
        </authorList>
    </citation>
    <scope>NUCLEOTIDE SEQUENCE [LARGE SCALE GENOMIC DNA]</scope>
</reference>
<keyword evidence="11" id="KW-1185">Reference proteome</keyword>
<keyword evidence="4" id="KW-0347">Helicase</keyword>
<dbReference type="EC" id="3.6.4.13" evidence="1"/>
<evidence type="ECO:0000256" key="5">
    <source>
        <dbReference type="ARBA" id="ARBA00022840"/>
    </source>
</evidence>
<dbReference type="PANTHER" id="PTHR18934">
    <property type="entry name" value="ATP-DEPENDENT RNA HELICASE"/>
    <property type="match status" value="1"/>
</dbReference>
<dbReference type="InterPro" id="IPR027417">
    <property type="entry name" value="P-loop_NTPase"/>
</dbReference>
<evidence type="ECO:0000256" key="2">
    <source>
        <dbReference type="ARBA" id="ARBA00022741"/>
    </source>
</evidence>
<dbReference type="GO" id="GO:0005524">
    <property type="term" value="F:ATP binding"/>
    <property type="evidence" value="ECO:0007669"/>
    <property type="project" value="UniProtKB-KW"/>
</dbReference>
<evidence type="ECO:0000256" key="1">
    <source>
        <dbReference type="ARBA" id="ARBA00012552"/>
    </source>
</evidence>
<dbReference type="PANTHER" id="PTHR18934:SF145">
    <property type="entry name" value="ATP-DEPENDENT RNA HELICASE DHX57-RELATED"/>
    <property type="match status" value="1"/>
</dbReference>
<dbReference type="FunFam" id="3.40.50.300:FF:004741">
    <property type="entry name" value="Predicted protein"/>
    <property type="match status" value="1"/>
</dbReference>
<dbReference type="Pfam" id="PF00271">
    <property type="entry name" value="Helicase_C"/>
    <property type="match status" value="1"/>
</dbReference>
<dbReference type="FunFam" id="1.20.120.1080:FF:000031">
    <property type="entry name" value="ATP-dependent RNA helicase"/>
    <property type="match status" value="1"/>
</dbReference>
<dbReference type="Pfam" id="PF00270">
    <property type="entry name" value="DEAD"/>
    <property type="match status" value="1"/>
</dbReference>
<dbReference type="Pfam" id="PF21010">
    <property type="entry name" value="HA2_C"/>
    <property type="match status" value="1"/>
</dbReference>
<dbReference type="SMART" id="SM00487">
    <property type="entry name" value="DEXDc"/>
    <property type="match status" value="1"/>
</dbReference>